<dbReference type="GO" id="GO:0006357">
    <property type="term" value="P:regulation of transcription by RNA polymerase II"/>
    <property type="evidence" value="ECO:0007669"/>
    <property type="project" value="InterPro"/>
</dbReference>
<feature type="region of interest" description="Disordered" evidence="6">
    <location>
        <begin position="1601"/>
        <end position="1834"/>
    </location>
</feature>
<dbReference type="PROSITE" id="PS51913">
    <property type="entry name" value="HTH_HARE"/>
    <property type="match status" value="1"/>
</dbReference>
<evidence type="ECO:0000256" key="1">
    <source>
        <dbReference type="ARBA" id="ARBA00004123"/>
    </source>
</evidence>
<feature type="DNA-binding region" description="Homeobox" evidence="4">
    <location>
        <begin position="44"/>
        <end position="103"/>
    </location>
</feature>
<dbReference type="InterPro" id="IPR044977">
    <property type="entry name" value="RLT1-3"/>
</dbReference>
<feature type="region of interest" description="Disordered" evidence="6">
    <location>
        <begin position="271"/>
        <end position="297"/>
    </location>
</feature>
<dbReference type="Pfam" id="PF15612">
    <property type="entry name" value="WHIM1"/>
    <property type="match status" value="1"/>
</dbReference>
<evidence type="ECO:0000259" key="7">
    <source>
        <dbReference type="PROSITE" id="PS50071"/>
    </source>
</evidence>
<feature type="region of interest" description="Disordered" evidence="6">
    <location>
        <begin position="905"/>
        <end position="934"/>
    </location>
</feature>
<dbReference type="CDD" id="cd00086">
    <property type="entry name" value="homeodomain"/>
    <property type="match status" value="1"/>
</dbReference>
<evidence type="ECO:0000256" key="6">
    <source>
        <dbReference type="SAM" id="MobiDB-lite"/>
    </source>
</evidence>
<evidence type="ECO:0000256" key="4">
    <source>
        <dbReference type="PROSITE-ProRule" id="PRU00108"/>
    </source>
</evidence>
<dbReference type="Pfam" id="PF00046">
    <property type="entry name" value="Homeodomain"/>
    <property type="match status" value="1"/>
</dbReference>
<feature type="compositionally biased region" description="Polar residues" evidence="6">
    <location>
        <begin position="274"/>
        <end position="287"/>
    </location>
</feature>
<evidence type="ECO:0000256" key="3">
    <source>
        <dbReference type="ARBA" id="ARBA00023242"/>
    </source>
</evidence>
<organism evidence="10 11">
    <name type="scientific">Solanum verrucosum</name>
    <dbReference type="NCBI Taxonomy" id="315347"/>
    <lineage>
        <taxon>Eukaryota</taxon>
        <taxon>Viridiplantae</taxon>
        <taxon>Streptophyta</taxon>
        <taxon>Embryophyta</taxon>
        <taxon>Tracheophyta</taxon>
        <taxon>Spermatophyta</taxon>
        <taxon>Magnoliopsida</taxon>
        <taxon>eudicotyledons</taxon>
        <taxon>Gunneridae</taxon>
        <taxon>Pentapetalae</taxon>
        <taxon>asterids</taxon>
        <taxon>lamiids</taxon>
        <taxon>Solanales</taxon>
        <taxon>Solanaceae</taxon>
        <taxon>Solanoideae</taxon>
        <taxon>Solaneae</taxon>
        <taxon>Solanum</taxon>
    </lineage>
</organism>
<dbReference type="PANTHER" id="PTHR36968:SF5">
    <property type="entry name" value="HOMEOBOX-DDT DOMAIN PROTEIN RLT2"/>
    <property type="match status" value="1"/>
</dbReference>
<dbReference type="SUPFAM" id="SSF46689">
    <property type="entry name" value="Homeodomain-like"/>
    <property type="match status" value="1"/>
</dbReference>
<evidence type="ECO:0000256" key="2">
    <source>
        <dbReference type="ARBA" id="ARBA00023163"/>
    </source>
</evidence>
<feature type="region of interest" description="Disordered" evidence="6">
    <location>
        <begin position="942"/>
        <end position="961"/>
    </location>
</feature>
<feature type="region of interest" description="Disordered" evidence="6">
    <location>
        <begin position="414"/>
        <end position="443"/>
    </location>
</feature>
<feature type="compositionally biased region" description="Polar residues" evidence="6">
    <location>
        <begin position="1755"/>
        <end position="1768"/>
    </location>
</feature>
<feature type="compositionally biased region" description="Acidic residues" evidence="6">
    <location>
        <begin position="906"/>
        <end position="934"/>
    </location>
</feature>
<proteinExistence type="predicted"/>
<dbReference type="SMART" id="SM00571">
    <property type="entry name" value="DDT"/>
    <property type="match status" value="1"/>
</dbReference>
<keyword evidence="4 5" id="KW-0238">DNA-binding</keyword>
<feature type="compositionally biased region" description="Acidic residues" evidence="6">
    <location>
        <begin position="1701"/>
        <end position="1718"/>
    </location>
</feature>
<dbReference type="GO" id="GO:0003677">
    <property type="term" value="F:DNA binding"/>
    <property type="evidence" value="ECO:0007669"/>
    <property type="project" value="UniProtKB-UniRule"/>
</dbReference>
<name>A0AAF0U4Y9_SOLVR</name>
<gene>
    <name evidence="10" type="ORF">MTR67_032669</name>
</gene>
<sequence length="1834" mass="207293">MESDGGGNGEADVPMAVAAAAATSDAGVNGSCDAGKKKVPEGEPKVKRKMKTASQLEILEKTYATDTYPSEALRAELSVKLGLSDRQLQMWFCHRRLKDRKATPVKRQKKEEASPAAMISSGGQGDEMAVSGEIGKEHVSCSGSRVSPIGLMDLQVQQQLHQRVVHRPGTAVPRFRPELPALKRYYEPPQAISELRAIAFVEAQLGEPLREDGPILGMEFDPLPPGAFGAPIVAAMQHKPAGRPFEAQIYERPDVNAIKGTTRTLREYQFLPEQPSNRSDSYEQSVPSHHYRSTEVQSTRAILSTGRSFIHGSEQVASGCSIPGQIPTLNLLPQGRQGHISPTSAEAVPQRSLVNIEVEANYSGQPMMALESPFMPSDKRVIHDEERLERKRKSEEIRISREVEAHEKRIRKELEKQDMLQRKREEQMRKDMERQDRERRKEEERLLREKLREEERYQREQRREMERREKFLQKESMKAERMRLKEEMRREKEVARLKAANVRATARRIAKESTELIEDERLELMELAASKKGLPSTLSLDSETLQNLEAFRGSSHNIYLTCGRSLFLYIDQKFTCYYLKIKLGKQPLEEMQDLLNEFPPKSVCLRKPFEVEPWICSEEDVGNLLMVWRFLITFSDVLHLWPFTLDEFVQAFHDYDPRLLAEIHIALLKLVIKDIEDVARTPASAVGANPNTNPGGGHPDIVEGAYAWGFDIRSWQSHLNALTWPEILRQFALSAGFGPKLKKQSVEPAYPRDENECNNGADIISNLRSGVAAEKAVAKMQERGFSNLRRSRHRLTPGTVKFAAFHVLSLEGSKGLNILDVAEKIQLTYLFLFFGVKKSGLRDLTTSKTPEASISAALSRDTKLFERTAPSTYCVRDPYRKDPGDADAILSEAREKIRMFKNEYVNGEEAEDVEKEVERDDESGSDAADDPEVDDLVSELKFPETPETHKIDRTDGQSSSFDLTQTPEDLSMQNSTAIMHSVNFRELKATSGDQSAASGVDAGNLDQEDTVIDENNAGQKWVQGLMEGEYSDLTVEERLHALVALIGIANEGNSVRLILEERLEAASALKKQIWAEAQLDKRRFKEEFLLKVQYPSVRSNTEQLCSVTSMEARQSPLLSVGHNEVADIPSLLQEALHKLPDEPNNPSNVAVEKTCQMQETYGGQDNSQLQHFAYVAEKSRSQLKAYIGHRAEETFVYRSLPLGQDRRRNRYWQFITSPSRNDPGSGRIFVELRDGRWRLIDSEKDFNCLMASLDIRGIRESHLHSMLQNIEATFKGTAMRHKYTEVKLDNSVKEHTSETVPSIDYCSNTGSSKSTICVSNHETSEPSTSFLIGFGRNKMEDTDALRRYADLEKWMWEECVHPQFLCARKYGRMRCENLISTCNNCHDTYFLEDKHCPSCHRTFSPAKSSYFLEHVAQCKEKLEDLFWPLCIMDSLPPLRVRLLRAQLASVEACIPPEALQPVWSELYRRSWGSKLHIASAAGDLLQILTLLEGAIKREYLISNYETTNELLGAVSNSNLDGMAAVLPWVPHTTSAVALRLMELDRSLCYTQQQKADSLKDDESADFITFKTNYADMKRAARVISAEAREYEKLELDYSVKVGGGHANSGQGRNRVRGGAHCRVRGGKSQRKVNASRSDSAQRSSTKNSDRLDHLPAWKGRDRGKGRRKRGRRSVRNRQKPVKNVEEVTPEEVPITSQQDWNEVEDEETPQFEAPDNDSDSGTSGSEDYKGQTTVNDYEDLTVVDYGSFSGRNDHASTSVSYSIGQRYTETAVDGDGIGDYEDDHDEEDEEDGLANKNVQRYFDGESDEEGDRYMDEDLVETPNKDSESSSEYSD</sequence>
<evidence type="ECO:0008006" key="12">
    <source>
        <dbReference type="Google" id="ProtNLM"/>
    </source>
</evidence>
<feature type="domain" description="Homeobox" evidence="7">
    <location>
        <begin position="42"/>
        <end position="102"/>
    </location>
</feature>
<feature type="compositionally biased region" description="Acidic residues" evidence="6">
    <location>
        <begin position="1804"/>
        <end position="1819"/>
    </location>
</feature>
<dbReference type="PROSITE" id="PS50827">
    <property type="entry name" value="DDT"/>
    <property type="match status" value="1"/>
</dbReference>
<evidence type="ECO:0000256" key="5">
    <source>
        <dbReference type="RuleBase" id="RU000682"/>
    </source>
</evidence>
<evidence type="ECO:0000259" key="8">
    <source>
        <dbReference type="PROSITE" id="PS50827"/>
    </source>
</evidence>
<dbReference type="InterPro" id="IPR009057">
    <property type="entry name" value="Homeodomain-like_sf"/>
</dbReference>
<feature type="region of interest" description="Disordered" evidence="6">
    <location>
        <begin position="22"/>
        <end position="48"/>
    </location>
</feature>
<dbReference type="GO" id="GO:0005634">
    <property type="term" value="C:nucleus"/>
    <property type="evidence" value="ECO:0007669"/>
    <property type="project" value="UniProtKB-SubCell"/>
</dbReference>
<reference evidence="10" key="1">
    <citation type="submission" date="2023-08" db="EMBL/GenBank/DDBJ databases">
        <title>A de novo genome assembly of Solanum verrucosum Schlechtendal, a Mexican diploid species geographically isolated from the other diploid A-genome species in potato relatives.</title>
        <authorList>
            <person name="Hosaka K."/>
        </authorList>
    </citation>
    <scope>NUCLEOTIDE SEQUENCE</scope>
    <source>
        <tissue evidence="10">Young leaves</tissue>
    </source>
</reference>
<feature type="region of interest" description="Disordered" evidence="6">
    <location>
        <begin position="102"/>
        <end position="128"/>
    </location>
</feature>
<accession>A0AAF0U4Y9</accession>
<dbReference type="Pfam" id="PF05066">
    <property type="entry name" value="HARE-HTH"/>
    <property type="match status" value="1"/>
</dbReference>
<keyword evidence="2" id="KW-0804">Transcription</keyword>
<dbReference type="Proteomes" id="UP001234989">
    <property type="component" value="Chromosome 7"/>
</dbReference>
<dbReference type="InterPro" id="IPR001356">
    <property type="entry name" value="HD"/>
</dbReference>
<keyword evidence="11" id="KW-1185">Reference proteome</keyword>
<keyword evidence="3 4" id="KW-0539">Nucleus</keyword>
<comment type="subcellular location">
    <subcellularLocation>
        <location evidence="1 4 5">Nucleus</location>
    </subcellularLocation>
</comment>
<dbReference type="PANTHER" id="PTHR36968">
    <property type="entry name" value="HOMEOBOX-DDT DOMAIN PROTEIN RLT2"/>
    <property type="match status" value="1"/>
</dbReference>
<evidence type="ECO:0000313" key="10">
    <source>
        <dbReference type="EMBL" id="WMV39284.1"/>
    </source>
</evidence>
<feature type="domain" description="HTH HARE-type" evidence="9">
    <location>
        <begin position="798"/>
        <end position="878"/>
    </location>
</feature>
<dbReference type="InterPro" id="IPR028942">
    <property type="entry name" value="WHIM1_dom"/>
</dbReference>
<dbReference type="InterPro" id="IPR018501">
    <property type="entry name" value="DDT_dom"/>
</dbReference>
<dbReference type="EMBL" id="CP133618">
    <property type="protein sequence ID" value="WMV39284.1"/>
    <property type="molecule type" value="Genomic_DNA"/>
</dbReference>
<feature type="compositionally biased region" description="Basic and acidic residues" evidence="6">
    <location>
        <begin position="34"/>
        <end position="45"/>
    </location>
</feature>
<protein>
    <recommendedName>
        <fullName evidence="12">Homeobox-DDT domain protein RLT2</fullName>
    </recommendedName>
</protein>
<feature type="compositionally biased region" description="Basic residues" evidence="6">
    <location>
        <begin position="1663"/>
        <end position="1680"/>
    </location>
</feature>
<feature type="compositionally biased region" description="Polar residues" evidence="6">
    <location>
        <begin position="1719"/>
        <end position="1735"/>
    </location>
</feature>
<evidence type="ECO:0000259" key="9">
    <source>
        <dbReference type="PROSITE" id="PS51913"/>
    </source>
</evidence>
<dbReference type="Pfam" id="PF15613">
    <property type="entry name" value="WSD"/>
    <property type="match status" value="1"/>
</dbReference>
<keyword evidence="4 5" id="KW-0371">Homeobox</keyword>
<dbReference type="Gene3D" id="1.10.10.60">
    <property type="entry name" value="Homeodomain-like"/>
    <property type="match status" value="1"/>
</dbReference>
<feature type="compositionally biased region" description="Polar residues" evidence="6">
    <location>
        <begin position="1631"/>
        <end position="1646"/>
    </location>
</feature>
<feature type="compositionally biased region" description="Basic and acidic residues" evidence="6">
    <location>
        <begin position="1647"/>
        <end position="1662"/>
    </location>
</feature>
<dbReference type="PROSITE" id="PS50071">
    <property type="entry name" value="HOMEOBOX_2"/>
    <property type="match status" value="1"/>
</dbReference>
<feature type="compositionally biased region" description="Basic and acidic residues" evidence="6">
    <location>
        <begin position="942"/>
        <end position="955"/>
    </location>
</feature>
<dbReference type="SMART" id="SM00389">
    <property type="entry name" value="HOX"/>
    <property type="match status" value="1"/>
</dbReference>
<feature type="compositionally biased region" description="Acidic residues" evidence="6">
    <location>
        <begin position="1776"/>
        <end position="1792"/>
    </location>
</feature>
<dbReference type="InterPro" id="IPR007759">
    <property type="entry name" value="Asxl_HARE-HTH"/>
</dbReference>
<feature type="domain" description="DDT" evidence="8">
    <location>
        <begin position="618"/>
        <end position="677"/>
    </location>
</feature>
<evidence type="ECO:0000313" key="11">
    <source>
        <dbReference type="Proteomes" id="UP001234989"/>
    </source>
</evidence>
<dbReference type="InterPro" id="IPR028941">
    <property type="entry name" value="WHIM2_dom"/>
</dbReference>
<feature type="compositionally biased region" description="Basic residues" evidence="6">
    <location>
        <begin position="1613"/>
        <end position="1630"/>
    </location>
</feature>
<dbReference type="Pfam" id="PF02791">
    <property type="entry name" value="DDT"/>
    <property type="match status" value="1"/>
</dbReference>